<evidence type="ECO:0000259" key="2">
    <source>
        <dbReference type="PROSITE" id="PS50011"/>
    </source>
</evidence>
<dbReference type="SUPFAM" id="SSF56112">
    <property type="entry name" value="Protein kinase-like (PK-like)"/>
    <property type="match status" value="1"/>
</dbReference>
<evidence type="ECO:0000256" key="1">
    <source>
        <dbReference type="ARBA" id="ARBA00012513"/>
    </source>
</evidence>
<name>A0A090LAM6_STRRB</name>
<keyword evidence="3" id="KW-0808">Transferase</keyword>
<dbReference type="InterPro" id="IPR011009">
    <property type="entry name" value="Kinase-like_dom_sf"/>
</dbReference>
<dbReference type="PANTHER" id="PTHR11909">
    <property type="entry name" value="CASEIN KINASE-RELATED"/>
    <property type="match status" value="1"/>
</dbReference>
<dbReference type="PROSITE" id="PS50011">
    <property type="entry name" value="PROTEIN_KINASE_DOM"/>
    <property type="match status" value="1"/>
</dbReference>
<dbReference type="CTD" id="36379206"/>
<dbReference type="AlphaFoldDB" id="A0A090LAM6"/>
<dbReference type="EMBL" id="LN609529">
    <property type="protein sequence ID" value="CEF66841.1"/>
    <property type="molecule type" value="Genomic_DNA"/>
</dbReference>
<organism evidence="3">
    <name type="scientific">Strongyloides ratti</name>
    <name type="common">Parasitic roundworm</name>
    <dbReference type="NCBI Taxonomy" id="34506"/>
    <lineage>
        <taxon>Eukaryota</taxon>
        <taxon>Metazoa</taxon>
        <taxon>Ecdysozoa</taxon>
        <taxon>Nematoda</taxon>
        <taxon>Chromadorea</taxon>
        <taxon>Rhabditida</taxon>
        <taxon>Tylenchina</taxon>
        <taxon>Panagrolaimomorpha</taxon>
        <taxon>Strongyloidoidea</taxon>
        <taxon>Strongyloididae</taxon>
        <taxon>Strongyloides</taxon>
    </lineage>
</organism>
<keyword evidence="4" id="KW-1185">Reference proteome</keyword>
<dbReference type="Pfam" id="PF00069">
    <property type="entry name" value="Pkinase"/>
    <property type="match status" value="1"/>
</dbReference>
<dbReference type="WBParaSite" id="SRAE_2000150700.1">
    <property type="protein sequence ID" value="SRAE_2000150700.1"/>
    <property type="gene ID" value="WBGene00261712"/>
</dbReference>
<gene>
    <name evidence="3 5 6" type="ORF">SRAE_2000150700</name>
</gene>
<evidence type="ECO:0000313" key="5">
    <source>
        <dbReference type="WBParaSite" id="SRAE_2000150700.1"/>
    </source>
</evidence>
<protein>
    <recommendedName>
        <fullName evidence="1">non-specific serine/threonine protein kinase</fullName>
        <ecNumber evidence="1">2.7.11.1</ecNumber>
    </recommendedName>
</protein>
<evidence type="ECO:0000313" key="4">
    <source>
        <dbReference type="Proteomes" id="UP000035682"/>
    </source>
</evidence>
<dbReference type="OMA" id="PERIINQ"/>
<sequence>MNTLSLFKNNFENKTCDNTNNQKQKVHKNDYPYFNELLGRKIKGWECEEIIGKGTFGVIYKCFKEQTEEISKKIEKITGALKAEDQTKKVTHIVKEIRILESLKKIQNGKNYFAEVLDYGEKRKFKFIITTLFGSNLFDILIQMPNQRIEIRTWIRVVINIFEGLKHLHSIKVIHMDLKPANIIVDYQNKRKNHEIVVRIIDFGLAKHLKYKNIAEEIPKNFVINNVTNDKNDPYWIGSIFHCSPYIHKGYDSSYRDDIYSWLYVSMDLFKELPWSPNDTELSIIKQKFNSTINTYKNYFPIELESIIKSIVESPPNKPPDYDGILKDLKNFMQILTISWNEPCQWETIFGQKQTLQKQINLSLKQSDFPDLMKKKISDNDIVGQNINEKEKNNNQNLKTNGFTNGKKKVKFINK</sequence>
<dbReference type="EC" id="2.7.11.1" evidence="1"/>
<dbReference type="RefSeq" id="XP_024506041.1">
    <property type="nucleotide sequence ID" value="XM_024652467.1"/>
</dbReference>
<proteinExistence type="predicted"/>
<dbReference type="InterPro" id="IPR008271">
    <property type="entry name" value="Ser/Thr_kinase_AS"/>
</dbReference>
<accession>A0A090LAM6</accession>
<dbReference type="InterPro" id="IPR000719">
    <property type="entry name" value="Prot_kinase_dom"/>
</dbReference>
<dbReference type="PROSITE" id="PS00108">
    <property type="entry name" value="PROTEIN_KINASE_ST"/>
    <property type="match status" value="1"/>
</dbReference>
<dbReference type="InterPro" id="IPR050235">
    <property type="entry name" value="CK1_Ser-Thr_kinase"/>
</dbReference>
<keyword evidence="3" id="KW-0418">Kinase</keyword>
<dbReference type="GO" id="GO:0005524">
    <property type="term" value="F:ATP binding"/>
    <property type="evidence" value="ECO:0007669"/>
    <property type="project" value="InterPro"/>
</dbReference>
<dbReference type="OrthoDB" id="5979581at2759"/>
<dbReference type="WormBase" id="SRAE_2000150700">
    <property type="protein sequence ID" value="SRP02109"/>
    <property type="gene ID" value="WBGene00261712"/>
</dbReference>
<reference evidence="5" key="2">
    <citation type="submission" date="2020-12" db="UniProtKB">
        <authorList>
            <consortium name="WormBaseParasite"/>
        </authorList>
    </citation>
    <scope>IDENTIFICATION</scope>
</reference>
<reference evidence="3 4" key="1">
    <citation type="submission" date="2014-09" db="EMBL/GenBank/DDBJ databases">
        <authorList>
            <person name="Martin A.A."/>
        </authorList>
    </citation>
    <scope>NUCLEOTIDE SEQUENCE</scope>
    <source>
        <strain evidence="4">ED321</strain>
        <strain evidence="3">ED321 Heterogonic</strain>
    </source>
</reference>
<evidence type="ECO:0000313" key="6">
    <source>
        <dbReference type="WormBase" id="SRAE_2000150700"/>
    </source>
</evidence>
<dbReference type="SMART" id="SM00220">
    <property type="entry name" value="S_TKc"/>
    <property type="match status" value="1"/>
</dbReference>
<dbReference type="Proteomes" id="UP000035682">
    <property type="component" value="Unplaced"/>
</dbReference>
<evidence type="ECO:0000313" key="3">
    <source>
        <dbReference type="EMBL" id="CEF66841.1"/>
    </source>
</evidence>
<dbReference type="GeneID" id="36379206"/>
<dbReference type="GO" id="GO:0004674">
    <property type="term" value="F:protein serine/threonine kinase activity"/>
    <property type="evidence" value="ECO:0007669"/>
    <property type="project" value="UniProtKB-EC"/>
</dbReference>
<dbReference type="Gene3D" id="1.10.510.10">
    <property type="entry name" value="Transferase(Phosphotransferase) domain 1"/>
    <property type="match status" value="1"/>
</dbReference>
<dbReference type="STRING" id="34506.A0A090LAM6"/>
<feature type="domain" description="Protein kinase" evidence="2">
    <location>
        <begin position="45"/>
        <end position="333"/>
    </location>
</feature>